<evidence type="ECO:0000256" key="2">
    <source>
        <dbReference type="ARBA" id="ARBA00022630"/>
    </source>
</evidence>
<dbReference type="AlphaFoldDB" id="A0A9P7MWN8"/>
<evidence type="ECO:0000256" key="3">
    <source>
        <dbReference type="ARBA" id="ARBA00022827"/>
    </source>
</evidence>
<dbReference type="GO" id="GO:0004499">
    <property type="term" value="F:N,N-dimethylaniline monooxygenase activity"/>
    <property type="evidence" value="ECO:0007669"/>
    <property type="project" value="InterPro"/>
</dbReference>
<dbReference type="InterPro" id="IPR036188">
    <property type="entry name" value="FAD/NAD-bd_sf"/>
</dbReference>
<dbReference type="EMBL" id="SRPS01000031">
    <property type="protein sequence ID" value="KAG5974408.1"/>
    <property type="molecule type" value="Genomic_DNA"/>
</dbReference>
<evidence type="ECO:0000256" key="5">
    <source>
        <dbReference type="ARBA" id="ARBA00023033"/>
    </source>
</evidence>
<evidence type="ECO:0000313" key="7">
    <source>
        <dbReference type="EMBL" id="KAG5974408.1"/>
    </source>
</evidence>
<dbReference type="SUPFAM" id="SSF51905">
    <property type="entry name" value="FAD/NAD(P)-binding domain"/>
    <property type="match status" value="1"/>
</dbReference>
<dbReference type="OrthoDB" id="66881at2759"/>
<gene>
    <name evidence="7" type="ORF">E4U56_004735</name>
</gene>
<dbReference type="Gene3D" id="3.50.50.60">
    <property type="entry name" value="FAD/NAD(P)-binding domain"/>
    <property type="match status" value="3"/>
</dbReference>
<keyword evidence="2" id="KW-0285">Flavoprotein</keyword>
<evidence type="ECO:0000256" key="4">
    <source>
        <dbReference type="ARBA" id="ARBA00023002"/>
    </source>
</evidence>
<accession>A0A9P7MWN8</accession>
<evidence type="ECO:0000313" key="8">
    <source>
        <dbReference type="Proteomes" id="UP000784919"/>
    </source>
</evidence>
<organism evidence="7 8">
    <name type="scientific">Claviceps arundinis</name>
    <dbReference type="NCBI Taxonomy" id="1623583"/>
    <lineage>
        <taxon>Eukaryota</taxon>
        <taxon>Fungi</taxon>
        <taxon>Dikarya</taxon>
        <taxon>Ascomycota</taxon>
        <taxon>Pezizomycotina</taxon>
        <taxon>Sordariomycetes</taxon>
        <taxon>Hypocreomycetidae</taxon>
        <taxon>Hypocreales</taxon>
        <taxon>Clavicipitaceae</taxon>
        <taxon>Claviceps</taxon>
    </lineage>
</organism>
<keyword evidence="5" id="KW-0503">Monooxygenase</keyword>
<dbReference type="InterPro" id="IPR020946">
    <property type="entry name" value="Flavin_mOase-like"/>
</dbReference>
<dbReference type="GO" id="GO:0050661">
    <property type="term" value="F:NADP binding"/>
    <property type="evidence" value="ECO:0007669"/>
    <property type="project" value="InterPro"/>
</dbReference>
<proteinExistence type="predicted"/>
<feature type="region of interest" description="Disordered" evidence="6">
    <location>
        <begin position="1"/>
        <end position="21"/>
    </location>
</feature>
<dbReference type="PANTHER" id="PTHR43872">
    <property type="entry name" value="MONOOXYGENASE, PUTATIVE (AFU_ORTHOLOGUE AFUA_8G02570)-RELATED"/>
    <property type="match status" value="1"/>
</dbReference>
<dbReference type="PANTHER" id="PTHR43872:SF1">
    <property type="entry name" value="MONOOXYGENASE, PUTATIVE (AFU_ORTHOLOGUE AFUA_8G02570)-RELATED"/>
    <property type="match status" value="1"/>
</dbReference>
<comment type="cofactor">
    <cofactor evidence="1">
        <name>FAD</name>
        <dbReference type="ChEBI" id="CHEBI:57692"/>
    </cofactor>
</comment>
<evidence type="ECO:0008006" key="9">
    <source>
        <dbReference type="Google" id="ProtNLM"/>
    </source>
</evidence>
<keyword evidence="3" id="KW-0274">FAD</keyword>
<dbReference type="Proteomes" id="UP000784919">
    <property type="component" value="Unassembled WGS sequence"/>
</dbReference>
<evidence type="ECO:0000256" key="6">
    <source>
        <dbReference type="SAM" id="MobiDB-lite"/>
    </source>
</evidence>
<comment type="caution">
    <text evidence="7">The sequence shown here is derived from an EMBL/GenBank/DDBJ whole genome shotgun (WGS) entry which is preliminary data.</text>
</comment>
<evidence type="ECO:0000256" key="1">
    <source>
        <dbReference type="ARBA" id="ARBA00001974"/>
    </source>
</evidence>
<dbReference type="InterPro" id="IPR051820">
    <property type="entry name" value="FAD-binding_MO"/>
</dbReference>
<sequence length="512" mass="57955">MQKKDTNHQGKAQKDMSDSPPSKLDFDVIVIGAGVSGINAAYRIQQRLPDKTYTILESRDAIGGTWDLWRYPGIRSDSDVFTFSFAWNPWPEPTTLASGEEFRKYLTQSAELAGIDDQIQFKQQVISANWVSLGRYWEITVRDQNVVDAHQPGQEEALQVLRSRFIFLGTGYYDYEEPFQTLIPGLDQFEGKLIRPQFWPAEYDFADKEMVIIGSGATATSILPAVAKQVKHVTLVQRSPTWYVFATQHSKLASLLAAILPMRIACRINRYRRLAQSHFLVCLAKYMPRIASAILRRRTMKELPEGVSWEEHFQPRYNPWEQRLCVVLDGDFFQALRSGKASVVTDSIETVTKDGVKMVSGHQVSADVIVAATGFKLKFGGNIRFSLDNVEVDATQKFAWKASMLQDVPNLVFSFGYQNAAWTLGADCAAEVLIRLMRQLEKQGASVATPCLNPKDAQMEPKPMFSLKATYLKHMVELFPRGGSGQWRPRSNYMADFWSSKWGDMKTDLVVE</sequence>
<protein>
    <recommendedName>
        <fullName evidence="9">Monooxygenase</fullName>
    </recommendedName>
</protein>
<name>A0A9P7MWN8_9HYPO</name>
<reference evidence="7" key="1">
    <citation type="journal article" date="2020" name="bioRxiv">
        <title>Whole genome comparisons of ergot fungi reveals the divergence and evolution of species within the genus Claviceps are the result of varying mechanisms driving genome evolution and host range expansion.</title>
        <authorList>
            <person name="Wyka S.A."/>
            <person name="Mondo S.J."/>
            <person name="Liu M."/>
            <person name="Dettman J."/>
            <person name="Nalam V."/>
            <person name="Broders K.D."/>
        </authorList>
    </citation>
    <scope>NUCLEOTIDE SEQUENCE</scope>
    <source>
        <strain evidence="7">CCC 1102</strain>
    </source>
</reference>
<dbReference type="Pfam" id="PF00743">
    <property type="entry name" value="FMO-like"/>
    <property type="match status" value="1"/>
</dbReference>
<feature type="compositionally biased region" description="Basic and acidic residues" evidence="6">
    <location>
        <begin position="1"/>
        <end position="17"/>
    </location>
</feature>
<keyword evidence="4" id="KW-0560">Oxidoreductase</keyword>
<dbReference type="GO" id="GO:0050660">
    <property type="term" value="F:flavin adenine dinucleotide binding"/>
    <property type="evidence" value="ECO:0007669"/>
    <property type="project" value="InterPro"/>
</dbReference>